<dbReference type="eggNOG" id="COG3291">
    <property type="taxonomic scope" value="Bacteria"/>
</dbReference>
<proteinExistence type="predicted"/>
<evidence type="ECO:0000313" key="1">
    <source>
        <dbReference type="EMBL" id="CDF78457.1"/>
    </source>
</evidence>
<evidence type="ECO:0008006" key="3">
    <source>
        <dbReference type="Google" id="ProtNLM"/>
    </source>
</evidence>
<gene>
    <name evidence="1" type="ORF">BN863_7450</name>
</gene>
<dbReference type="NCBIfam" id="TIGR04131">
    <property type="entry name" value="Bac_Flav_CTERM"/>
    <property type="match status" value="1"/>
</dbReference>
<dbReference type="Proteomes" id="UP000016160">
    <property type="component" value="Chromosome"/>
</dbReference>
<dbReference type="HOGENOM" id="CLU_001022_1_0_10"/>
<accession>T2KHX4</accession>
<protein>
    <recommendedName>
        <fullName evidence="3">Gliding motility-associated C-terminal domain-containing protein</fullName>
    </recommendedName>
</protein>
<dbReference type="OrthoDB" id="9765926at2"/>
<dbReference type="PATRIC" id="fig|1347342.6.peg.751"/>
<keyword evidence="2" id="KW-1185">Reference proteome</keyword>
<dbReference type="NCBIfam" id="NF038133">
    <property type="entry name" value="choice_anch_L"/>
    <property type="match status" value="1"/>
</dbReference>
<dbReference type="eggNOG" id="COG4935">
    <property type="taxonomic scope" value="Bacteria"/>
</dbReference>
<sequence>MRISSLYTTIILLLLCCSVFGQKISVTPSNNVDNLINTHLISGNAIQIFNPQSPKNSNVSGESFSSFGSFQGNTNNFPFENGIFLTTGNANEAGNTDVADLNSGSTSWEGDSDLEAELGISNTYNATVLEFDFVALTETIAFDYVLASHEYEKNTICDYADGFAILIQEQGSTTFDNIAVTPDLNNLGTTIPVNTQEINGNVCAGKNIEYYENEVSQLSSTNFFGRTKALTVTYNITPYKKYKIKFIVADQNDVNFDTAVFIKQSEVNIDVNLGNDISTCTDTELIPELQSDFGVDKNKINPMAYTWYKDGNPAPVSNAATYTATTAGIYSVELQIYEPDCLDNTNNPFTITDDIEIDIIPNDPIPLIPDDIDAARCSSTTETFKLTDYNDYVKNQIPNNGNSYTVSYSNAAGNTISEVNIAPGNSETITATATQPGTACAYTFEFPLSVNQQPAPTPQVVDRCDNDLEFSLDFYNDLFITGDLANFTVTYHYTEYQAIENTHDILSPYLEDFTELHVRVENNDTGCFGTTTLSITDIESPKLNDSSSTVSGCSTGTSNDLQMELDDALNALLVDTSITYIITYFNDEDYTTQILDITAYLDTDPSVIYVRVESDINNDSIGDGCPAFAEIDIYPSIITDFPVIEDYAICGGDTFNLVQIAEDIKNGVSSLVVTFYDSDSNVIPQVTDYTIPDLDGDGTPDNSQTIHVKVEDPGCGNYETVFDIFKAPAIDYKERPFIPTICSSDRIIDLNTYKGLIVESTSNVTIQYYLSAEDRDLDQNRLPQYLDYTTIIDNTLYARVMQRVINGTLEGSCYDAIEFTVDILEMPQVNLEYTYFQYCVTNSALEVTFDTSGALDTFNLDAELMTIIADNPNNSHISEDDIDIKFYETLADAEAGNSNFIDTNGYTTTSKTIYSRVTNKQNTTICSVIDPINIEVFLEPEFNKTDFFACDVEVFPLNSIALDDLLVNYVDTEIEVNYYDEKGALYLSNASIDVPYGTTVTIYATAININNSKCSNIDSDGNPIRQPITLETAETPDPVPFDLPVCVVSGQENTEIDLSMVADNIENVAGVPLEISFYQNKADAEASQYNFIDTSVPYSISTSQTLQNLFVQIKNPGTECFIVQTMLIKINDIPDFTKATIAPSCATDYIGDNILFDLSESILDINVKTGYKYPIIYYFEDENDANTLNLSNQITNSLETDQTYIKPITINTIYVVAQDPDNDCYEIQPLELLVNYPPPTKDISEFQFCEDGTGILDLSVIDNQLVYDLNASTITYHKTSADAYAGSNPLKNIYDYVTNGLNVFPRVQDNINGCFIVKPITLIPNPNAVALNVTATATFFQNSNTITVTASGGAGNYWYSLDNGQFQTSNIFENATIGERAISVKDESGCGEGYTTVVVIDIPKFFTPNQDGFHDTWHIIGIESLDQVEIKIFDRYGKLLKILNRNNNPTFETGWDGTYNGAPMPTNDYWYTASINHNGRYFKRKGHFTLKR</sequence>
<evidence type="ECO:0000313" key="2">
    <source>
        <dbReference type="Proteomes" id="UP000016160"/>
    </source>
</evidence>
<dbReference type="Pfam" id="PF13585">
    <property type="entry name" value="CHU_C"/>
    <property type="match status" value="1"/>
</dbReference>
<dbReference type="STRING" id="1347342.BN863_7450"/>
<dbReference type="EMBL" id="HG315671">
    <property type="protein sequence ID" value="CDF78457.1"/>
    <property type="molecule type" value="Genomic_DNA"/>
</dbReference>
<dbReference type="RefSeq" id="WP_084817457.1">
    <property type="nucleotide sequence ID" value="NZ_HG315671.1"/>
</dbReference>
<dbReference type="InterPro" id="IPR026341">
    <property type="entry name" value="T9SS_type_B"/>
</dbReference>
<organism evidence="1 2">
    <name type="scientific">Formosa agariphila (strain DSM 15362 / KCTC 12365 / LMG 23005 / KMM 3901 / M-2Alg 35-1)</name>
    <dbReference type="NCBI Taxonomy" id="1347342"/>
    <lineage>
        <taxon>Bacteria</taxon>
        <taxon>Pseudomonadati</taxon>
        <taxon>Bacteroidota</taxon>
        <taxon>Flavobacteriia</taxon>
        <taxon>Flavobacteriales</taxon>
        <taxon>Flavobacteriaceae</taxon>
        <taxon>Formosa</taxon>
    </lineage>
</organism>
<reference evidence="1 2" key="1">
    <citation type="journal article" date="2013" name="Appl. Environ. Microbiol.">
        <title>The genome of the alga-associated marine flavobacterium Formosa agariphila KMM 3901T reveals a broad potential for degradation of algal polysaccharides.</title>
        <authorList>
            <person name="Mann A.J."/>
            <person name="Hahnke R.L."/>
            <person name="Huang S."/>
            <person name="Werner J."/>
            <person name="Xing P."/>
            <person name="Barbeyron T."/>
            <person name="Huettel B."/>
            <person name="Stueber K."/>
            <person name="Reinhardt R."/>
            <person name="Harder J."/>
            <person name="Gloeckner F.O."/>
            <person name="Amann R.I."/>
            <person name="Teeling H."/>
        </authorList>
    </citation>
    <scope>NUCLEOTIDE SEQUENCE [LARGE SCALE GENOMIC DNA]</scope>
    <source>
        <strain evidence="2">DSM 15362 / KCTC 12365 / LMG 23005 / KMM 3901</strain>
    </source>
</reference>
<dbReference type="InterPro" id="IPR049804">
    <property type="entry name" value="Choice_anch_L"/>
</dbReference>
<name>T2KHX4_FORAG</name>